<sequence>MLYAALTILLCSITVFSKDRYAFREYTTKLRLEQASSTDFLTNAATRARLEDEAHRWMSFCRRQGLPLCLVFADVDNLKYINDHFGHTMGDVVLKQLAELMKKQLRNSDTIARWGGDEFVILLPNVSLETALLLLERVKLAVSQIDLHSGAVVSCSYGVVEMGPESTYQQMLSDADTQMYRAKRAGKGQNAILHTPGSGTNAQ</sequence>
<dbReference type="EC" id="2.7.7.65" evidence="2"/>
<reference evidence="2" key="1">
    <citation type="submission" date="2019-08" db="EMBL/GenBank/DDBJ databases">
        <authorList>
            <person name="Kucharzyk K."/>
            <person name="Murdoch R.W."/>
            <person name="Higgins S."/>
            <person name="Loffler F."/>
        </authorList>
    </citation>
    <scope>NUCLEOTIDE SEQUENCE</scope>
</reference>
<organism evidence="2">
    <name type="scientific">bioreactor metagenome</name>
    <dbReference type="NCBI Taxonomy" id="1076179"/>
    <lineage>
        <taxon>unclassified sequences</taxon>
        <taxon>metagenomes</taxon>
        <taxon>ecological metagenomes</taxon>
    </lineage>
</organism>
<dbReference type="InterPro" id="IPR050469">
    <property type="entry name" value="Diguanylate_Cyclase"/>
</dbReference>
<dbReference type="PANTHER" id="PTHR45138">
    <property type="entry name" value="REGULATORY COMPONENTS OF SENSORY TRANSDUCTION SYSTEM"/>
    <property type="match status" value="1"/>
</dbReference>
<dbReference type="SUPFAM" id="SSF55073">
    <property type="entry name" value="Nucleotide cyclase"/>
    <property type="match status" value="1"/>
</dbReference>
<evidence type="ECO:0000259" key="1">
    <source>
        <dbReference type="PROSITE" id="PS50887"/>
    </source>
</evidence>
<keyword evidence="2" id="KW-0548">Nucleotidyltransferase</keyword>
<name>A0A645CRM9_9ZZZZ</name>
<dbReference type="FunFam" id="3.30.70.270:FF:000001">
    <property type="entry name" value="Diguanylate cyclase domain protein"/>
    <property type="match status" value="1"/>
</dbReference>
<dbReference type="Gene3D" id="3.30.70.270">
    <property type="match status" value="1"/>
</dbReference>
<dbReference type="CDD" id="cd01949">
    <property type="entry name" value="GGDEF"/>
    <property type="match status" value="1"/>
</dbReference>
<gene>
    <name evidence="2" type="primary">dgcC_3</name>
    <name evidence="2" type="ORF">SDC9_126787</name>
</gene>
<dbReference type="InterPro" id="IPR043128">
    <property type="entry name" value="Rev_trsase/Diguanyl_cyclase"/>
</dbReference>
<feature type="domain" description="GGDEF" evidence="1">
    <location>
        <begin position="66"/>
        <end position="195"/>
    </location>
</feature>
<dbReference type="Pfam" id="PF00990">
    <property type="entry name" value="GGDEF"/>
    <property type="match status" value="1"/>
</dbReference>
<dbReference type="NCBIfam" id="TIGR00254">
    <property type="entry name" value="GGDEF"/>
    <property type="match status" value="1"/>
</dbReference>
<dbReference type="GO" id="GO:0052621">
    <property type="term" value="F:diguanylate cyclase activity"/>
    <property type="evidence" value="ECO:0007669"/>
    <property type="project" value="UniProtKB-EC"/>
</dbReference>
<proteinExistence type="predicted"/>
<dbReference type="AlphaFoldDB" id="A0A645CRM9"/>
<dbReference type="SMART" id="SM00267">
    <property type="entry name" value="GGDEF"/>
    <property type="match status" value="1"/>
</dbReference>
<dbReference type="InterPro" id="IPR029787">
    <property type="entry name" value="Nucleotide_cyclase"/>
</dbReference>
<comment type="caution">
    <text evidence="2">The sequence shown here is derived from an EMBL/GenBank/DDBJ whole genome shotgun (WGS) entry which is preliminary data.</text>
</comment>
<accession>A0A645CRM9</accession>
<protein>
    <submittedName>
        <fullName evidence="2">Putative diguanylate cyclase DgcC</fullName>
        <ecNumber evidence="2">2.7.7.65</ecNumber>
    </submittedName>
</protein>
<keyword evidence="2" id="KW-0808">Transferase</keyword>
<dbReference type="PROSITE" id="PS50887">
    <property type="entry name" value="GGDEF"/>
    <property type="match status" value="1"/>
</dbReference>
<evidence type="ECO:0000313" key="2">
    <source>
        <dbReference type="EMBL" id="MPM79746.1"/>
    </source>
</evidence>
<dbReference type="InterPro" id="IPR000160">
    <property type="entry name" value="GGDEF_dom"/>
</dbReference>
<dbReference type="EMBL" id="VSSQ01029569">
    <property type="protein sequence ID" value="MPM79746.1"/>
    <property type="molecule type" value="Genomic_DNA"/>
</dbReference>
<dbReference type="PANTHER" id="PTHR45138:SF9">
    <property type="entry name" value="DIGUANYLATE CYCLASE DGCM-RELATED"/>
    <property type="match status" value="1"/>
</dbReference>